<proteinExistence type="predicted"/>
<name>X1J647_9ZZZZ</name>
<gene>
    <name evidence="1" type="ORF">S03H2_56810</name>
</gene>
<comment type="caution">
    <text evidence="1">The sequence shown here is derived from an EMBL/GenBank/DDBJ whole genome shotgun (WGS) entry which is preliminary data.</text>
</comment>
<accession>X1J647</accession>
<feature type="non-terminal residue" evidence="1">
    <location>
        <position position="1"/>
    </location>
</feature>
<organism evidence="1">
    <name type="scientific">marine sediment metagenome</name>
    <dbReference type="NCBI Taxonomy" id="412755"/>
    <lineage>
        <taxon>unclassified sequences</taxon>
        <taxon>metagenomes</taxon>
        <taxon>ecological metagenomes</taxon>
    </lineage>
</organism>
<evidence type="ECO:0000313" key="1">
    <source>
        <dbReference type="EMBL" id="GAH89447.1"/>
    </source>
</evidence>
<protein>
    <submittedName>
        <fullName evidence="1">Uncharacterized protein</fullName>
    </submittedName>
</protein>
<dbReference type="EMBL" id="BARU01036379">
    <property type="protein sequence ID" value="GAH89447.1"/>
    <property type="molecule type" value="Genomic_DNA"/>
</dbReference>
<sequence length="42" mass="5055">GYIYLFFVGRVFTGLFHAEDDEIYKEKEYKVLPGSYQRTCRD</sequence>
<reference evidence="1" key="1">
    <citation type="journal article" date="2014" name="Front. Microbiol.">
        <title>High frequency of phylogenetically diverse reductive dehalogenase-homologous genes in deep subseafloor sedimentary metagenomes.</title>
        <authorList>
            <person name="Kawai M."/>
            <person name="Futagami T."/>
            <person name="Toyoda A."/>
            <person name="Takaki Y."/>
            <person name="Nishi S."/>
            <person name="Hori S."/>
            <person name="Arai W."/>
            <person name="Tsubouchi T."/>
            <person name="Morono Y."/>
            <person name="Uchiyama I."/>
            <person name="Ito T."/>
            <person name="Fujiyama A."/>
            <person name="Inagaki F."/>
            <person name="Takami H."/>
        </authorList>
    </citation>
    <scope>NUCLEOTIDE SEQUENCE</scope>
    <source>
        <strain evidence="1">Expedition CK06-06</strain>
    </source>
</reference>
<dbReference type="AlphaFoldDB" id="X1J647"/>